<comment type="caution">
    <text evidence="1">The sequence shown here is derived from an EMBL/GenBank/DDBJ whole genome shotgun (WGS) entry which is preliminary data.</text>
</comment>
<accession>A0ACB9EL74</accession>
<name>A0ACB9EL74_ARCLA</name>
<protein>
    <submittedName>
        <fullName evidence="1">Uncharacterized protein</fullName>
    </submittedName>
</protein>
<evidence type="ECO:0000313" key="2">
    <source>
        <dbReference type="Proteomes" id="UP001055879"/>
    </source>
</evidence>
<keyword evidence="2" id="KW-1185">Reference proteome</keyword>
<dbReference type="EMBL" id="CM042048">
    <property type="protein sequence ID" value="KAI3759206.1"/>
    <property type="molecule type" value="Genomic_DNA"/>
</dbReference>
<sequence length="147" mass="16920">MKKIHELALSSKKVNVSEITKNVMQAIVMRVGFGKSYEDGHEWKRVSRLIGQLQATITTFFISDLWPGLPFVGLIDKLMGKMDLLEKCFRDLDSFYQELIDEHLDPQNSKPHEEDQDIIDILIQLKKDQSFELTSDHLKAILAVTTM</sequence>
<proteinExistence type="predicted"/>
<reference evidence="1 2" key="2">
    <citation type="journal article" date="2022" name="Mol. Ecol. Resour.">
        <title>The genomes of chicory, endive, great burdock and yacon provide insights into Asteraceae paleo-polyploidization history and plant inulin production.</title>
        <authorList>
            <person name="Fan W."/>
            <person name="Wang S."/>
            <person name="Wang H."/>
            <person name="Wang A."/>
            <person name="Jiang F."/>
            <person name="Liu H."/>
            <person name="Zhao H."/>
            <person name="Xu D."/>
            <person name="Zhang Y."/>
        </authorList>
    </citation>
    <scope>NUCLEOTIDE SEQUENCE [LARGE SCALE GENOMIC DNA]</scope>
    <source>
        <strain evidence="2">cv. Niubang</strain>
    </source>
</reference>
<organism evidence="1 2">
    <name type="scientific">Arctium lappa</name>
    <name type="common">Greater burdock</name>
    <name type="synonym">Lappa major</name>
    <dbReference type="NCBI Taxonomy" id="4217"/>
    <lineage>
        <taxon>Eukaryota</taxon>
        <taxon>Viridiplantae</taxon>
        <taxon>Streptophyta</taxon>
        <taxon>Embryophyta</taxon>
        <taxon>Tracheophyta</taxon>
        <taxon>Spermatophyta</taxon>
        <taxon>Magnoliopsida</taxon>
        <taxon>eudicotyledons</taxon>
        <taxon>Gunneridae</taxon>
        <taxon>Pentapetalae</taxon>
        <taxon>asterids</taxon>
        <taxon>campanulids</taxon>
        <taxon>Asterales</taxon>
        <taxon>Asteraceae</taxon>
        <taxon>Carduoideae</taxon>
        <taxon>Cardueae</taxon>
        <taxon>Arctiinae</taxon>
        <taxon>Arctium</taxon>
    </lineage>
</organism>
<reference evidence="2" key="1">
    <citation type="journal article" date="2022" name="Mol. Ecol. Resour.">
        <title>The genomes of chicory, endive, great burdock and yacon provide insights into Asteraceae palaeo-polyploidization history and plant inulin production.</title>
        <authorList>
            <person name="Fan W."/>
            <person name="Wang S."/>
            <person name="Wang H."/>
            <person name="Wang A."/>
            <person name="Jiang F."/>
            <person name="Liu H."/>
            <person name="Zhao H."/>
            <person name="Xu D."/>
            <person name="Zhang Y."/>
        </authorList>
    </citation>
    <scope>NUCLEOTIDE SEQUENCE [LARGE SCALE GENOMIC DNA]</scope>
    <source>
        <strain evidence="2">cv. Niubang</strain>
    </source>
</reference>
<evidence type="ECO:0000313" key="1">
    <source>
        <dbReference type="EMBL" id="KAI3759206.1"/>
    </source>
</evidence>
<gene>
    <name evidence="1" type="ORF">L6452_06831</name>
</gene>
<dbReference type="Proteomes" id="UP001055879">
    <property type="component" value="Linkage Group LG02"/>
</dbReference>